<dbReference type="NCBIfam" id="TIGR04433">
    <property type="entry name" value="UrcA_uranyl"/>
    <property type="match status" value="1"/>
</dbReference>
<feature type="chain" id="PRO_5031211782" evidence="1">
    <location>
        <begin position="31"/>
        <end position="116"/>
    </location>
</feature>
<dbReference type="Proteomes" id="UP000551327">
    <property type="component" value="Unassembled WGS sequence"/>
</dbReference>
<reference evidence="2 3" key="1">
    <citation type="submission" date="2020-08" db="EMBL/GenBank/DDBJ databases">
        <title>The genome sequence of type strain Novosphingobium piscinae KCTC 42194.</title>
        <authorList>
            <person name="Liu Y."/>
        </authorList>
    </citation>
    <scope>NUCLEOTIDE SEQUENCE [LARGE SCALE GENOMIC DNA]</scope>
    <source>
        <strain evidence="2 3">KCTC 42194</strain>
    </source>
</reference>
<dbReference type="RefSeq" id="WP_185677501.1">
    <property type="nucleotide sequence ID" value="NZ_JACLAX010000001.1"/>
</dbReference>
<protein>
    <submittedName>
        <fullName evidence="2">UrcA family protein</fullName>
    </submittedName>
</protein>
<sequence length="116" mass="11939">MLHLNTLFARPALTLATAAAALAVAAPAVAAPAANLPTVEVRLNTAELSGGAAATTIHRRIAAAARQVCAPQGATLREQMDARQCYAKAVRSGEGQLVALRELAKSRQQTLATAAR</sequence>
<organism evidence="2 3">
    <name type="scientific">Novosphingobium piscinae</name>
    <dbReference type="NCBI Taxonomy" id="1507448"/>
    <lineage>
        <taxon>Bacteria</taxon>
        <taxon>Pseudomonadati</taxon>
        <taxon>Pseudomonadota</taxon>
        <taxon>Alphaproteobacteria</taxon>
        <taxon>Sphingomonadales</taxon>
        <taxon>Sphingomonadaceae</taxon>
        <taxon>Novosphingobium</taxon>
    </lineage>
</organism>
<dbReference type="AlphaFoldDB" id="A0A7X1FV89"/>
<accession>A0A7X1FV89</accession>
<feature type="signal peptide" evidence="1">
    <location>
        <begin position="1"/>
        <end position="30"/>
    </location>
</feature>
<evidence type="ECO:0000313" key="3">
    <source>
        <dbReference type="Proteomes" id="UP000551327"/>
    </source>
</evidence>
<dbReference type="EMBL" id="JACLAX010000001">
    <property type="protein sequence ID" value="MBC2667611.1"/>
    <property type="molecule type" value="Genomic_DNA"/>
</dbReference>
<dbReference type="InterPro" id="IPR030972">
    <property type="entry name" value="UrcA_uranyl"/>
</dbReference>
<keyword evidence="3" id="KW-1185">Reference proteome</keyword>
<evidence type="ECO:0000256" key="1">
    <source>
        <dbReference type="SAM" id="SignalP"/>
    </source>
</evidence>
<comment type="caution">
    <text evidence="2">The sequence shown here is derived from an EMBL/GenBank/DDBJ whole genome shotgun (WGS) entry which is preliminary data.</text>
</comment>
<evidence type="ECO:0000313" key="2">
    <source>
        <dbReference type="EMBL" id="MBC2667611.1"/>
    </source>
</evidence>
<keyword evidence="1" id="KW-0732">Signal</keyword>
<proteinExistence type="predicted"/>
<name>A0A7X1FV89_9SPHN</name>
<gene>
    <name evidence="2" type="ORF">H7F53_00460</name>
</gene>